<dbReference type="PANTHER" id="PTHR36304:SF4">
    <property type="entry name" value="DUF4388 DOMAIN-CONTAINING PROTEIN"/>
    <property type="match status" value="1"/>
</dbReference>
<feature type="domain" description="PatA-like N-terminal" evidence="1">
    <location>
        <begin position="4"/>
        <end position="160"/>
    </location>
</feature>
<evidence type="ECO:0000259" key="1">
    <source>
        <dbReference type="Pfam" id="PF14332"/>
    </source>
</evidence>
<comment type="caution">
    <text evidence="2">The sequence shown here is derived from an EMBL/GenBank/DDBJ whole genome shotgun (WGS) entry which is preliminary data.</text>
</comment>
<name>A0A832I5D7_UNCEI</name>
<dbReference type="AlphaFoldDB" id="A0A832I5D7"/>
<proteinExistence type="predicted"/>
<reference evidence="2" key="1">
    <citation type="journal article" date="2020" name="mSystems">
        <title>Genome- and Community-Level Interaction Insights into Carbon Utilization and Element Cycling Functions of Hydrothermarchaeota in Hydrothermal Sediment.</title>
        <authorList>
            <person name="Zhou Z."/>
            <person name="Liu Y."/>
            <person name="Xu W."/>
            <person name="Pan J."/>
            <person name="Luo Z.H."/>
            <person name="Li M."/>
        </authorList>
    </citation>
    <scope>NUCLEOTIDE SEQUENCE [LARGE SCALE GENOMIC DNA]</scope>
    <source>
        <strain evidence="2">SpSt-381</strain>
    </source>
</reference>
<organism evidence="2">
    <name type="scientific">Eiseniibacteriota bacterium</name>
    <dbReference type="NCBI Taxonomy" id="2212470"/>
    <lineage>
        <taxon>Bacteria</taxon>
        <taxon>Candidatus Eiseniibacteriota</taxon>
    </lineage>
</organism>
<sequence length="361" mass="41122">MALQGNLRDFSATEILQLIGTQKKTGALMMEWNSERALIYVSEGRIVSTRQPGLSKDDPLLAFLRRVRRLSDEQLRGILTIQKESNRDLEELLVNGRYLEADELAGFLERQIFDDLMRLVRWENGTYRFDPHARWPSPPLVRLSIEGALIEAARRVDEQKRFVGVFKDPYALLSVRDLPDPNEPLSEEERELFAIVDGRHTVQEVVEAAALSEYEAYEALHRMLQANWIEFAGRRDPGVRPAPGPAAPRIAVAPRRPWWRELAVAACVLAVMLGLRRLSAAVDPAAAPPPRGDVFAAAFERDVRHALHLYRRQHGHYPRRFEDLVEARWIGARRAALPGYLLRYRPSDDGAGYALELQPVR</sequence>
<dbReference type="EMBL" id="DSQF01000012">
    <property type="protein sequence ID" value="HGZ42873.1"/>
    <property type="molecule type" value="Genomic_DNA"/>
</dbReference>
<accession>A0A832I5D7</accession>
<dbReference type="PANTHER" id="PTHR36304">
    <property type="entry name" value="DOMAIN GTPASE-ACTIVATING PROTEIN, PUTATIVE-RELATED-RELATED"/>
    <property type="match status" value="1"/>
</dbReference>
<dbReference type="InterPro" id="IPR037257">
    <property type="entry name" value="T2SS_E_N_sf"/>
</dbReference>
<protein>
    <submittedName>
        <fullName evidence="2">DUF4388 domain-containing protein</fullName>
    </submittedName>
</protein>
<evidence type="ECO:0000313" key="2">
    <source>
        <dbReference type="EMBL" id="HGZ42873.1"/>
    </source>
</evidence>
<dbReference type="Pfam" id="PF14332">
    <property type="entry name" value="DUF4388"/>
    <property type="match status" value="1"/>
</dbReference>
<gene>
    <name evidence="2" type="ORF">ENR23_05495</name>
</gene>
<dbReference type="InterPro" id="IPR025497">
    <property type="entry name" value="PatA-like_N"/>
</dbReference>
<dbReference type="SUPFAM" id="SSF160246">
    <property type="entry name" value="EspE N-terminal domain-like"/>
    <property type="match status" value="1"/>
</dbReference>